<dbReference type="PROSITE" id="PS51873">
    <property type="entry name" value="TRIAD"/>
    <property type="match status" value="1"/>
</dbReference>
<dbReference type="AlphaFoldDB" id="A0A8S1M292"/>
<evidence type="ECO:0000313" key="10">
    <source>
        <dbReference type="EMBL" id="CAD8073987.1"/>
    </source>
</evidence>
<evidence type="ECO:0000256" key="1">
    <source>
        <dbReference type="ARBA" id="ARBA00001798"/>
    </source>
</evidence>
<dbReference type="GO" id="GO:0016567">
    <property type="term" value="P:protein ubiquitination"/>
    <property type="evidence" value="ECO:0007669"/>
    <property type="project" value="InterPro"/>
</dbReference>
<dbReference type="InterPro" id="IPR044066">
    <property type="entry name" value="TRIAD_supradom"/>
</dbReference>
<keyword evidence="4" id="KW-0479">Metal-binding</keyword>
<dbReference type="PANTHER" id="PTHR11685">
    <property type="entry name" value="RBR FAMILY RING FINGER AND IBR DOMAIN-CONTAINING"/>
    <property type="match status" value="1"/>
</dbReference>
<gene>
    <name evidence="10" type="ORF">PPRIM_AZ9-3.1.T0520022</name>
</gene>
<reference evidence="10" key="1">
    <citation type="submission" date="2021-01" db="EMBL/GenBank/DDBJ databases">
        <authorList>
            <consortium name="Genoscope - CEA"/>
            <person name="William W."/>
        </authorList>
    </citation>
    <scope>NUCLEOTIDE SEQUENCE</scope>
</reference>
<evidence type="ECO:0000256" key="2">
    <source>
        <dbReference type="ARBA" id="ARBA00012251"/>
    </source>
</evidence>
<comment type="catalytic activity">
    <reaction evidence="1">
        <text>[E2 ubiquitin-conjugating enzyme]-S-ubiquitinyl-L-cysteine + [acceptor protein]-L-lysine = [E2 ubiquitin-conjugating enzyme]-L-cysteine + [acceptor protein]-N(6)-ubiquitinyl-L-lysine.</text>
        <dbReference type="EC" id="2.3.2.31"/>
    </reaction>
</comment>
<dbReference type="EMBL" id="CAJJDM010000052">
    <property type="protein sequence ID" value="CAD8073987.1"/>
    <property type="molecule type" value="Genomic_DNA"/>
</dbReference>
<dbReference type="GO" id="GO:0061630">
    <property type="term" value="F:ubiquitin protein ligase activity"/>
    <property type="evidence" value="ECO:0007669"/>
    <property type="project" value="UniProtKB-EC"/>
</dbReference>
<evidence type="ECO:0000256" key="5">
    <source>
        <dbReference type="ARBA" id="ARBA00022737"/>
    </source>
</evidence>
<dbReference type="InterPro" id="IPR002867">
    <property type="entry name" value="IBR_dom"/>
</dbReference>
<keyword evidence="11" id="KW-1185">Reference proteome</keyword>
<proteinExistence type="predicted"/>
<name>A0A8S1M292_PARPR</name>
<evidence type="ECO:0000256" key="7">
    <source>
        <dbReference type="ARBA" id="ARBA00022786"/>
    </source>
</evidence>
<evidence type="ECO:0000256" key="8">
    <source>
        <dbReference type="ARBA" id="ARBA00022833"/>
    </source>
</evidence>
<protein>
    <recommendedName>
        <fullName evidence="2">RBR-type E3 ubiquitin transferase</fullName>
        <ecNumber evidence="2">2.3.2.31</ecNumber>
    </recommendedName>
</protein>
<evidence type="ECO:0000313" key="11">
    <source>
        <dbReference type="Proteomes" id="UP000688137"/>
    </source>
</evidence>
<dbReference type="InterPro" id="IPR031127">
    <property type="entry name" value="E3_UB_ligase_RBR"/>
</dbReference>
<keyword evidence="5" id="KW-0677">Repeat</keyword>
<dbReference type="Pfam" id="PF01485">
    <property type="entry name" value="IBR"/>
    <property type="match status" value="1"/>
</dbReference>
<keyword evidence="3" id="KW-0808">Transferase</keyword>
<evidence type="ECO:0000256" key="3">
    <source>
        <dbReference type="ARBA" id="ARBA00022679"/>
    </source>
</evidence>
<dbReference type="GO" id="GO:0008270">
    <property type="term" value="F:zinc ion binding"/>
    <property type="evidence" value="ECO:0007669"/>
    <property type="project" value="UniProtKB-KW"/>
</dbReference>
<dbReference type="SMART" id="SM00647">
    <property type="entry name" value="IBR"/>
    <property type="match status" value="2"/>
</dbReference>
<accession>A0A8S1M292</accession>
<keyword evidence="6" id="KW-0863">Zinc-finger</keyword>
<keyword evidence="7" id="KW-0833">Ubl conjugation pathway</keyword>
<feature type="domain" description="RING-type" evidence="9">
    <location>
        <begin position="78"/>
        <end position="268"/>
    </location>
</feature>
<evidence type="ECO:0000256" key="6">
    <source>
        <dbReference type="ARBA" id="ARBA00022771"/>
    </source>
</evidence>
<dbReference type="EC" id="2.3.2.31" evidence="2"/>
<dbReference type="Proteomes" id="UP000688137">
    <property type="component" value="Unassembled WGS sequence"/>
</dbReference>
<organism evidence="10 11">
    <name type="scientific">Paramecium primaurelia</name>
    <dbReference type="NCBI Taxonomy" id="5886"/>
    <lineage>
        <taxon>Eukaryota</taxon>
        <taxon>Sar</taxon>
        <taxon>Alveolata</taxon>
        <taxon>Ciliophora</taxon>
        <taxon>Intramacronucleata</taxon>
        <taxon>Oligohymenophorea</taxon>
        <taxon>Peniculida</taxon>
        <taxon>Parameciidae</taxon>
        <taxon>Paramecium</taxon>
    </lineage>
</organism>
<sequence>MQQQQIIEIDQIQSFIDVIVNDLSEALQISKGDSIFILSQVGWDHIKIGDLFLKYNSIEQVLRNLSLSSQIQNTQINEPNLCSICITNQINVQLSCNHQCCSICLNMHIEEQLKNISFPKCLQFECNHFLPTNFYSHMNQFKNQIIQSFLKNKKKCGNKKCSNLIDSSFSTYFIRCQCGYLNCTLCHNGDHRPLSCAQAQQQYQLFSELKQNNFAQCPKCLISIEKVSGCNKMICRTQIGCGYIFCWFCKQTWVQNHKCVKQSSSYLERSNIFKKKEFRIANTIPNALKLKCQKDIQNQQDLEIIQKCFDFLDIADDLSRKETIFIQNNPGFKIQQFHESFCYERFIYYKKEIFNIFKTSFHPNDGLQDKIYLLSKYHKVANQFLDEYLDQFKQEQNQLQ</sequence>
<evidence type="ECO:0000256" key="4">
    <source>
        <dbReference type="ARBA" id="ARBA00022723"/>
    </source>
</evidence>
<evidence type="ECO:0000259" key="9">
    <source>
        <dbReference type="PROSITE" id="PS51873"/>
    </source>
</evidence>
<keyword evidence="8" id="KW-0862">Zinc</keyword>
<dbReference type="Pfam" id="PF22191">
    <property type="entry name" value="IBR_1"/>
    <property type="match status" value="1"/>
</dbReference>
<comment type="caution">
    <text evidence="10">The sequence shown here is derived from an EMBL/GenBank/DDBJ whole genome shotgun (WGS) entry which is preliminary data.</text>
</comment>